<name>A0A6N3BMD3_MEDGN</name>
<gene>
    <name evidence="1" type="ORF">RGLFYP36_00466</name>
</gene>
<proteinExistence type="predicted"/>
<accession>A0A6N3BMD3</accession>
<reference evidence="1" key="1">
    <citation type="submission" date="2019-11" db="EMBL/GenBank/DDBJ databases">
        <authorList>
            <person name="Feng L."/>
        </authorList>
    </citation>
    <scope>NUCLEOTIDE SEQUENCE</scope>
    <source>
        <strain evidence="1">RgnavusLFYP36</strain>
    </source>
</reference>
<organism evidence="1">
    <name type="scientific">Mediterraneibacter gnavus</name>
    <name type="common">Ruminococcus gnavus</name>
    <dbReference type="NCBI Taxonomy" id="33038"/>
    <lineage>
        <taxon>Bacteria</taxon>
        <taxon>Bacillati</taxon>
        <taxon>Bacillota</taxon>
        <taxon>Clostridia</taxon>
        <taxon>Lachnospirales</taxon>
        <taxon>Lachnospiraceae</taxon>
        <taxon>Mediterraneibacter</taxon>
    </lineage>
</organism>
<protein>
    <recommendedName>
        <fullName evidence="2">ASCH domain-containing protein</fullName>
    </recommendedName>
</protein>
<evidence type="ECO:0008006" key="2">
    <source>
        <dbReference type="Google" id="ProtNLM"/>
    </source>
</evidence>
<dbReference type="EMBL" id="CACRUU010000062">
    <property type="protein sequence ID" value="VYU05375.1"/>
    <property type="molecule type" value="Genomic_DNA"/>
</dbReference>
<dbReference type="RefSeq" id="WP_156734038.1">
    <property type="nucleotide sequence ID" value="NZ_BAABSA010000088.1"/>
</dbReference>
<dbReference type="AlphaFoldDB" id="A0A6N3BMD3"/>
<sequence>MRKMLLSFKPEVYEKIKSGKKKFEHRRNFPDEPIMAYMYVSAPIKAIKGIVYLGKRHLLSDWREEFKNDKAAVVRIEKYQELYRYAMEINEFQETTEISLGALRRDVSGFVAPQMYIYLDGTELLDYIENKIENLDGCTVHDYSVIKSNEVCVH</sequence>
<evidence type="ECO:0000313" key="1">
    <source>
        <dbReference type="EMBL" id="VYU05375.1"/>
    </source>
</evidence>